<evidence type="ECO:0000256" key="1">
    <source>
        <dbReference type="ARBA" id="ARBA00023125"/>
    </source>
</evidence>
<evidence type="ECO:0000313" key="4">
    <source>
        <dbReference type="Proteomes" id="UP000199701"/>
    </source>
</evidence>
<sequence>MFGEQLKTLRISHSLNQVDLAKMLNVSKQTVSNWENSNIMPSVDKLREIAIYFSCSTDYLLELNENNFLIETSDITAEQIAHIQQLIKDIQEINKRIKNKS</sequence>
<feature type="domain" description="HTH cro/C1-type" evidence="2">
    <location>
        <begin position="6"/>
        <end position="60"/>
    </location>
</feature>
<dbReference type="Proteomes" id="UP000199701">
    <property type="component" value="Unassembled WGS sequence"/>
</dbReference>
<dbReference type="SMART" id="SM00530">
    <property type="entry name" value="HTH_XRE"/>
    <property type="match status" value="1"/>
</dbReference>
<keyword evidence="1 3" id="KW-0238">DNA-binding</keyword>
<dbReference type="InterPro" id="IPR001387">
    <property type="entry name" value="Cro/C1-type_HTH"/>
</dbReference>
<dbReference type="CDD" id="cd00093">
    <property type="entry name" value="HTH_XRE"/>
    <property type="match status" value="1"/>
</dbReference>
<dbReference type="RefSeq" id="WP_092453378.1">
    <property type="nucleotide sequence ID" value="NZ_FOJI01000006.1"/>
</dbReference>
<proteinExistence type="predicted"/>
<dbReference type="SUPFAM" id="SSF47413">
    <property type="entry name" value="lambda repressor-like DNA-binding domains"/>
    <property type="match status" value="1"/>
</dbReference>
<dbReference type="OrthoDB" id="1862033at2"/>
<dbReference type="Gene3D" id="1.10.260.40">
    <property type="entry name" value="lambda repressor-like DNA-binding domains"/>
    <property type="match status" value="1"/>
</dbReference>
<dbReference type="GO" id="GO:0003677">
    <property type="term" value="F:DNA binding"/>
    <property type="evidence" value="ECO:0007669"/>
    <property type="project" value="UniProtKB-KW"/>
</dbReference>
<dbReference type="Pfam" id="PF01381">
    <property type="entry name" value="HTH_3"/>
    <property type="match status" value="1"/>
</dbReference>
<evidence type="ECO:0000313" key="3">
    <source>
        <dbReference type="EMBL" id="SEW20213.1"/>
    </source>
</evidence>
<reference evidence="3 4" key="1">
    <citation type="submission" date="2016-10" db="EMBL/GenBank/DDBJ databases">
        <authorList>
            <person name="de Groot N.N."/>
        </authorList>
    </citation>
    <scope>NUCLEOTIDE SEQUENCE [LARGE SCALE GENOMIC DNA]</scope>
    <source>
        <strain evidence="3 4">DSM 9179</strain>
    </source>
</reference>
<dbReference type="InterPro" id="IPR010982">
    <property type="entry name" value="Lambda_DNA-bd_dom_sf"/>
</dbReference>
<keyword evidence="4" id="KW-1185">Reference proteome</keyword>
<gene>
    <name evidence="3" type="ORF">SAMN05421659_106181</name>
</gene>
<dbReference type="PANTHER" id="PTHR46558">
    <property type="entry name" value="TRACRIPTIONAL REGULATORY PROTEIN-RELATED-RELATED"/>
    <property type="match status" value="1"/>
</dbReference>
<dbReference type="PANTHER" id="PTHR46558:SF11">
    <property type="entry name" value="HTH-TYPE TRANSCRIPTIONAL REGULATOR XRE"/>
    <property type="match status" value="1"/>
</dbReference>
<dbReference type="PROSITE" id="PS50943">
    <property type="entry name" value="HTH_CROC1"/>
    <property type="match status" value="1"/>
</dbReference>
<name>A0A1I0Q122_9FIRM</name>
<organism evidence="3 4">
    <name type="scientific">[Clostridium] fimetarium</name>
    <dbReference type="NCBI Taxonomy" id="99656"/>
    <lineage>
        <taxon>Bacteria</taxon>
        <taxon>Bacillati</taxon>
        <taxon>Bacillota</taxon>
        <taxon>Clostridia</taxon>
        <taxon>Lachnospirales</taxon>
        <taxon>Lachnospiraceae</taxon>
    </lineage>
</organism>
<evidence type="ECO:0000259" key="2">
    <source>
        <dbReference type="PROSITE" id="PS50943"/>
    </source>
</evidence>
<accession>A0A1I0Q122</accession>
<dbReference type="EMBL" id="FOJI01000006">
    <property type="protein sequence ID" value="SEW20213.1"/>
    <property type="molecule type" value="Genomic_DNA"/>
</dbReference>
<protein>
    <submittedName>
        <fullName evidence="3">DNA-binding transcriptional regulator, XRE-family HTH domain</fullName>
    </submittedName>
</protein>
<dbReference type="STRING" id="99656.SAMN05421659_106181"/>
<dbReference type="AlphaFoldDB" id="A0A1I0Q122"/>